<feature type="compositionally biased region" description="Basic and acidic residues" evidence="1">
    <location>
        <begin position="1"/>
        <end position="13"/>
    </location>
</feature>
<feature type="region of interest" description="Disordered" evidence="1">
    <location>
        <begin position="1"/>
        <end position="43"/>
    </location>
</feature>
<gene>
    <name evidence="2" type="ORF">BRO54_3169</name>
</gene>
<protein>
    <submittedName>
        <fullName evidence="2">Uncharacterized protein</fullName>
    </submittedName>
</protein>
<reference evidence="3" key="2">
    <citation type="submission" date="2017-01" db="EMBL/GenBank/DDBJ databases">
        <title>Genome sequencing and annotation of Geobacillus sp. 1017, a Hydrocarbon-Oxidizing Thermophilic Bacterium Isolated from a Heavy Oil Reservoir (China).</title>
        <authorList>
            <person name="Kadnikov V.V."/>
            <person name="Mardanov A.V."/>
            <person name="Poltaraus A.B."/>
            <person name="Sokolova D.S."/>
            <person name="Semenova E.M."/>
            <person name="Ravin N.V."/>
            <person name="Tourova T.P."/>
            <person name="Nazina T.N."/>
        </authorList>
    </citation>
    <scope>NUCLEOTIDE SEQUENCE [LARGE SCALE GENOMIC DNA]</scope>
    <source>
        <strain evidence="3">1017</strain>
    </source>
</reference>
<feature type="compositionally biased region" description="Polar residues" evidence="1">
    <location>
        <begin position="29"/>
        <end position="43"/>
    </location>
</feature>
<organism evidence="2 3">
    <name type="scientific">Geobacillus proteiniphilus</name>
    <dbReference type="NCBI Taxonomy" id="860353"/>
    <lineage>
        <taxon>Bacteria</taxon>
        <taxon>Bacillati</taxon>
        <taxon>Bacillota</taxon>
        <taxon>Bacilli</taxon>
        <taxon>Bacillales</taxon>
        <taxon>Anoxybacillaceae</taxon>
        <taxon>Geobacillus</taxon>
    </lineage>
</organism>
<evidence type="ECO:0000313" key="2">
    <source>
        <dbReference type="EMBL" id="OKO89980.1"/>
    </source>
</evidence>
<comment type="caution">
    <text evidence="2">The sequence shown here is derived from an EMBL/GenBank/DDBJ whole genome shotgun (WGS) entry which is preliminary data.</text>
</comment>
<reference evidence="2 3" key="1">
    <citation type="submission" date="2016-11" db="EMBL/GenBank/DDBJ databases">
        <authorList>
            <person name="Kadnikov V."/>
            <person name="Nazina T."/>
        </authorList>
    </citation>
    <scope>NUCLEOTIDE SEQUENCE [LARGE SCALE GENOMIC DNA]</scope>
    <source>
        <strain evidence="2 3">1017</strain>
    </source>
</reference>
<dbReference type="Proteomes" id="UP000186030">
    <property type="component" value="Unassembled WGS sequence"/>
</dbReference>
<evidence type="ECO:0000256" key="1">
    <source>
        <dbReference type="SAM" id="MobiDB-lite"/>
    </source>
</evidence>
<name>A0A1Q5SPT5_9BACL</name>
<accession>A0A1Q5SPT5</accession>
<dbReference type="EMBL" id="MQMG01000050">
    <property type="protein sequence ID" value="OKO89980.1"/>
    <property type="molecule type" value="Genomic_DNA"/>
</dbReference>
<proteinExistence type="predicted"/>
<dbReference type="AlphaFoldDB" id="A0A1Q5SPT5"/>
<evidence type="ECO:0000313" key="3">
    <source>
        <dbReference type="Proteomes" id="UP000186030"/>
    </source>
</evidence>
<sequence>MGEIKAGKEERGPRNGSRFVMDQAGEMPHSSSASSHGLKTGFT</sequence>